<feature type="compositionally biased region" description="Basic and acidic residues" evidence="1">
    <location>
        <begin position="8"/>
        <end position="26"/>
    </location>
</feature>
<keyword evidence="3" id="KW-1185">Reference proteome</keyword>
<dbReference type="SUPFAM" id="SSF48403">
    <property type="entry name" value="Ankyrin repeat"/>
    <property type="match status" value="1"/>
</dbReference>
<protein>
    <recommendedName>
        <fullName evidence="4">DUF3447 domain-containing protein</fullName>
    </recommendedName>
</protein>
<sequence>MKNILDVNKADKPKDTQESPSKEDLKQELQRKIEKMSKIMILTDSQIFIQREKKFYENLINFIDSENDVLEEFIVFQKYLDESKFGKTQDELVSLLQILSKLSANRVNSEIFRQKIEKILSYYEIEIKQTLSNEDLFVIFRNNKLILLYLLKNNLMAIDDTIIKFVDANFFYPEINDQKGIEKVDNTKNDDDILFDQKRSIGENDSYVCHLIRYDAIDEFSIYVTQTNLSLNYTIKPSIFESNHFLIERMKDSQKVELIEYAAFFGSIQIINFLINNKIKMVPSLWLFAIHSRNADLIHLLERHKVHPPMNNYVAFLHEALLCGYEEMADYFQNNLEGTQSIQVNICYESSFTLNYLLQYDYYALVNLYNHSEINNVISKKNKVLFKFFFMMNLR</sequence>
<reference evidence="2 3" key="1">
    <citation type="submission" date="2024-04" db="EMBL/GenBank/DDBJ databases">
        <title>Tritrichomonas musculus Genome.</title>
        <authorList>
            <person name="Alves-Ferreira E."/>
            <person name="Grigg M."/>
            <person name="Lorenzi H."/>
            <person name="Galac M."/>
        </authorList>
    </citation>
    <scope>NUCLEOTIDE SEQUENCE [LARGE SCALE GENOMIC DNA]</scope>
    <source>
        <strain evidence="2 3">EAF2021</strain>
    </source>
</reference>
<proteinExistence type="predicted"/>
<name>A0ABR2KWJ6_9EUKA</name>
<accession>A0ABR2KWJ6</accession>
<evidence type="ECO:0008006" key="4">
    <source>
        <dbReference type="Google" id="ProtNLM"/>
    </source>
</evidence>
<evidence type="ECO:0000256" key="1">
    <source>
        <dbReference type="SAM" id="MobiDB-lite"/>
    </source>
</evidence>
<dbReference type="Proteomes" id="UP001470230">
    <property type="component" value="Unassembled WGS sequence"/>
</dbReference>
<comment type="caution">
    <text evidence="2">The sequence shown here is derived from an EMBL/GenBank/DDBJ whole genome shotgun (WGS) entry which is preliminary data.</text>
</comment>
<dbReference type="InterPro" id="IPR036770">
    <property type="entry name" value="Ankyrin_rpt-contain_sf"/>
</dbReference>
<evidence type="ECO:0000313" key="2">
    <source>
        <dbReference type="EMBL" id="KAK8895469.1"/>
    </source>
</evidence>
<organism evidence="2 3">
    <name type="scientific">Tritrichomonas musculus</name>
    <dbReference type="NCBI Taxonomy" id="1915356"/>
    <lineage>
        <taxon>Eukaryota</taxon>
        <taxon>Metamonada</taxon>
        <taxon>Parabasalia</taxon>
        <taxon>Tritrichomonadida</taxon>
        <taxon>Tritrichomonadidae</taxon>
        <taxon>Tritrichomonas</taxon>
    </lineage>
</organism>
<evidence type="ECO:0000313" key="3">
    <source>
        <dbReference type="Proteomes" id="UP001470230"/>
    </source>
</evidence>
<feature type="region of interest" description="Disordered" evidence="1">
    <location>
        <begin position="1"/>
        <end position="26"/>
    </location>
</feature>
<gene>
    <name evidence="2" type="ORF">M9Y10_023935</name>
</gene>
<dbReference type="EMBL" id="JAPFFF010000003">
    <property type="protein sequence ID" value="KAK8895469.1"/>
    <property type="molecule type" value="Genomic_DNA"/>
</dbReference>